<dbReference type="Gene3D" id="1.10.238.10">
    <property type="entry name" value="EF-hand"/>
    <property type="match status" value="1"/>
</dbReference>
<evidence type="ECO:0000256" key="1">
    <source>
        <dbReference type="ARBA" id="ARBA00022837"/>
    </source>
</evidence>
<dbReference type="InterPro" id="IPR002048">
    <property type="entry name" value="EF_hand_dom"/>
</dbReference>
<dbReference type="GO" id="GO:0005509">
    <property type="term" value="F:calcium ion binding"/>
    <property type="evidence" value="ECO:0007669"/>
    <property type="project" value="InterPro"/>
</dbReference>
<feature type="domain" description="EF-hand" evidence="2">
    <location>
        <begin position="365"/>
        <end position="400"/>
    </location>
</feature>
<dbReference type="InterPro" id="IPR018247">
    <property type="entry name" value="EF_Hand_1_Ca_BS"/>
</dbReference>
<dbReference type="AlphaFoldDB" id="A0A7S0BTZ7"/>
<protein>
    <recommendedName>
        <fullName evidence="2">EF-hand domain-containing protein</fullName>
    </recommendedName>
</protein>
<dbReference type="GO" id="GO:0006629">
    <property type="term" value="P:lipid metabolic process"/>
    <property type="evidence" value="ECO:0007669"/>
    <property type="project" value="InterPro"/>
</dbReference>
<reference evidence="3" key="1">
    <citation type="submission" date="2021-01" db="EMBL/GenBank/DDBJ databases">
        <authorList>
            <person name="Corre E."/>
            <person name="Pelletier E."/>
            <person name="Niang G."/>
            <person name="Scheremetjew M."/>
            <person name="Finn R."/>
            <person name="Kale V."/>
            <person name="Holt S."/>
            <person name="Cochrane G."/>
            <person name="Meng A."/>
            <person name="Brown T."/>
            <person name="Cohen L."/>
        </authorList>
    </citation>
    <scope>NUCLEOTIDE SEQUENCE</scope>
    <source>
        <strain evidence="3">UTEX LB 2760</strain>
    </source>
</reference>
<gene>
    <name evidence="3" type="ORF">RMAR0315_LOCUS13394</name>
</gene>
<dbReference type="Gene3D" id="3.40.50.1820">
    <property type="entry name" value="alpha/beta hydrolase"/>
    <property type="match status" value="2"/>
</dbReference>
<proteinExistence type="predicted"/>
<accession>A0A7S0BTZ7</accession>
<keyword evidence="1" id="KW-0106">Calcium</keyword>
<name>A0A7S0BTZ7_9RHOD</name>
<dbReference type="PROSITE" id="PS50222">
    <property type="entry name" value="EF_HAND_2"/>
    <property type="match status" value="1"/>
</dbReference>
<sequence>MGMLLASNKIPALVHGFSPKLIGPEYNRNLSRGKGRVSNGIIKEFETDTDLLVMHDIARETIYIVWQGTQSRVDGLNDIRFFPRFWPYRHNGGERFYASRGFVRSHEAVINDLNAHAMSYIMESELEATGLPLEERLVCYTIGSPKGVGWRLRNDYFKRVPHTYRMRNDEDIVARLPAPNRHHVGIPIIMDEYRFIINYDEAKGFTSDREKIGELVSDHGTANYLSNLLGLESRIRSTEAQSQMLDEIFVSMVQLDQTYEWEVLTPTEKSKSVEIARYIKLPVSPVSLSPTNSARLKEAFGESVTIDVTSYLLYYASKLVETHDFRGGKKDDNGKPFPDVQEVSINIFREAFSELVLDDDREMNIEKIRYRVIFDRIDQDSDGLLTAGEFVRASSAMKGQAFSLETTDEQLLEKLREEFKNVYALIEESYPEDPRLELTSVSFVEFFVWAKLTGYALSALQIGL</sequence>
<dbReference type="SUPFAM" id="SSF47473">
    <property type="entry name" value="EF-hand"/>
    <property type="match status" value="1"/>
</dbReference>
<dbReference type="InterPro" id="IPR029058">
    <property type="entry name" value="AB_hydrolase_fold"/>
</dbReference>
<dbReference type="Pfam" id="PF01764">
    <property type="entry name" value="Lipase_3"/>
    <property type="match status" value="1"/>
</dbReference>
<dbReference type="InterPro" id="IPR002921">
    <property type="entry name" value="Fungal_lipase-type"/>
</dbReference>
<dbReference type="EMBL" id="HBEK01024437">
    <property type="protein sequence ID" value="CAD8403385.1"/>
    <property type="molecule type" value="Transcribed_RNA"/>
</dbReference>
<dbReference type="SUPFAM" id="SSF53474">
    <property type="entry name" value="alpha/beta-Hydrolases"/>
    <property type="match status" value="1"/>
</dbReference>
<dbReference type="PROSITE" id="PS00018">
    <property type="entry name" value="EF_HAND_1"/>
    <property type="match status" value="1"/>
</dbReference>
<dbReference type="InterPro" id="IPR011992">
    <property type="entry name" value="EF-hand-dom_pair"/>
</dbReference>
<evidence type="ECO:0000259" key="2">
    <source>
        <dbReference type="PROSITE" id="PS50222"/>
    </source>
</evidence>
<organism evidence="3">
    <name type="scientific">Rhodosorus marinus</name>
    <dbReference type="NCBI Taxonomy" id="101924"/>
    <lineage>
        <taxon>Eukaryota</taxon>
        <taxon>Rhodophyta</taxon>
        <taxon>Stylonematophyceae</taxon>
        <taxon>Stylonematales</taxon>
        <taxon>Stylonemataceae</taxon>
        <taxon>Rhodosorus</taxon>
    </lineage>
</organism>
<evidence type="ECO:0000313" key="3">
    <source>
        <dbReference type="EMBL" id="CAD8403385.1"/>
    </source>
</evidence>